<dbReference type="OMA" id="ALMRIMG"/>
<dbReference type="PATRIC" id="fig|477641.3.peg.1451"/>
<dbReference type="InterPro" id="IPR050090">
    <property type="entry name" value="Tyrosine_recombinase_XerCD"/>
</dbReference>
<dbReference type="InterPro" id="IPR004107">
    <property type="entry name" value="Integrase_SAM-like_N"/>
</dbReference>
<evidence type="ECO:0000256" key="1">
    <source>
        <dbReference type="ARBA" id="ARBA00008857"/>
    </source>
</evidence>
<evidence type="ECO:0000256" key="2">
    <source>
        <dbReference type="ARBA" id="ARBA00022908"/>
    </source>
</evidence>
<proteinExistence type="inferred from homology"/>
<dbReference type="InterPro" id="IPR011010">
    <property type="entry name" value="DNA_brk_join_enz"/>
</dbReference>
<dbReference type="InterPro" id="IPR044068">
    <property type="entry name" value="CB"/>
</dbReference>
<evidence type="ECO:0000259" key="6">
    <source>
        <dbReference type="PROSITE" id="PS51898"/>
    </source>
</evidence>
<feature type="domain" description="Core-binding (CB)" evidence="7">
    <location>
        <begin position="3"/>
        <end position="88"/>
    </location>
</feature>
<comment type="similarity">
    <text evidence="1">Belongs to the 'phage' integrase family.</text>
</comment>
<dbReference type="OrthoDB" id="3183879at2"/>
<reference evidence="8 9" key="1">
    <citation type="journal article" date="2012" name="J. Bacteriol.">
        <title>Genome Sequence of Radiation-Resistant Modestobacter marinus Strain BC501, a Representative Actinobacterium That Thrives on Calcareous Stone Surfaces.</title>
        <authorList>
            <person name="Normand P."/>
            <person name="Gury J."/>
            <person name="Pujic P."/>
            <person name="Chouaia B."/>
            <person name="Crotti E."/>
            <person name="Brusetti L."/>
            <person name="Daffonchio D."/>
            <person name="Vacherie B."/>
            <person name="Barbe V."/>
            <person name="Medigue C."/>
            <person name="Calteau A."/>
            <person name="Ghodhbane-Gtari F."/>
            <person name="Essoussi I."/>
            <person name="Nouioui I."/>
            <person name="Abbassi-Ghozzi I."/>
            <person name="Gtari M."/>
        </authorList>
    </citation>
    <scope>NUCLEOTIDE SEQUENCE [LARGE SCALE GENOMIC DNA]</scope>
    <source>
        <strain evidence="9">BC 501</strain>
    </source>
</reference>
<dbReference type="Pfam" id="PF13495">
    <property type="entry name" value="Phage_int_SAM_4"/>
    <property type="match status" value="1"/>
</dbReference>
<keyword evidence="2" id="KW-0229">DNA integration</keyword>
<dbReference type="PANTHER" id="PTHR30349:SF41">
    <property type="entry name" value="INTEGRASE_RECOMBINASE PROTEIN MJ0367-RELATED"/>
    <property type="match status" value="1"/>
</dbReference>
<dbReference type="AlphaFoldDB" id="I4EUB4"/>
<dbReference type="eggNOG" id="COG4974">
    <property type="taxonomic scope" value="Bacteria"/>
</dbReference>
<sequence>MQETWESLIRDFVRHLKGTNRALNTQTIYRRAAVGLVNHLEQERSLPAPRQLTRRQVEGYIGHLVETRSASTANVTYRALQQFMKWLLDEEEIDRSPMERMKPPIVPEKPVPVLSEAQLRALLAGAKGNSFVDRRDTAIMRLLLDTGGRLSEVSGLAVADVDFDSDVVHVLGKGRRPRALPFGQQTGLALGRYLRVRAREPQAHRADLWLAEKNRGPLSSGGVGQMLGRRGDAVGVSGLHAHQFRHTAAHEWLSANGGETDLMRLMGWKSPQMLRRYGASMADERAREAHRRLGLGDRL</sequence>
<dbReference type="SUPFAM" id="SSF56349">
    <property type="entry name" value="DNA breaking-rejoining enzymes"/>
    <property type="match status" value="1"/>
</dbReference>
<evidence type="ECO:0000313" key="8">
    <source>
        <dbReference type="EMBL" id="CCH86977.1"/>
    </source>
</evidence>
<dbReference type="Gene3D" id="1.10.443.10">
    <property type="entry name" value="Intergrase catalytic core"/>
    <property type="match status" value="1"/>
</dbReference>
<dbReference type="HOGENOM" id="CLU_027562_9_2_11"/>
<evidence type="ECO:0000259" key="7">
    <source>
        <dbReference type="PROSITE" id="PS51900"/>
    </source>
</evidence>
<dbReference type="GO" id="GO:0003677">
    <property type="term" value="F:DNA binding"/>
    <property type="evidence" value="ECO:0007669"/>
    <property type="project" value="UniProtKB-UniRule"/>
</dbReference>
<dbReference type="Gene3D" id="1.10.150.130">
    <property type="match status" value="1"/>
</dbReference>
<feature type="domain" description="Tyr recombinase" evidence="6">
    <location>
        <begin position="109"/>
        <end position="291"/>
    </location>
</feature>
<name>I4EUB4_MODI5</name>
<dbReference type="PROSITE" id="PS51900">
    <property type="entry name" value="CB"/>
    <property type="match status" value="1"/>
</dbReference>
<dbReference type="PROSITE" id="PS51898">
    <property type="entry name" value="TYR_RECOMBINASE"/>
    <property type="match status" value="1"/>
</dbReference>
<organism evidence="8 9">
    <name type="scientific">Modestobacter italicus (strain DSM 44449 / CECT 9708 / BC 501)</name>
    <dbReference type="NCBI Taxonomy" id="2732864"/>
    <lineage>
        <taxon>Bacteria</taxon>
        <taxon>Bacillati</taxon>
        <taxon>Actinomycetota</taxon>
        <taxon>Actinomycetes</taxon>
        <taxon>Geodermatophilales</taxon>
        <taxon>Geodermatophilaceae</taxon>
        <taxon>Modestobacter</taxon>
    </lineage>
</organism>
<evidence type="ECO:0000256" key="4">
    <source>
        <dbReference type="ARBA" id="ARBA00023172"/>
    </source>
</evidence>
<dbReference type="InterPro" id="IPR002104">
    <property type="entry name" value="Integrase_catalytic"/>
</dbReference>
<keyword evidence="3 5" id="KW-0238">DNA-binding</keyword>
<dbReference type="Pfam" id="PF00589">
    <property type="entry name" value="Phage_integrase"/>
    <property type="match status" value="1"/>
</dbReference>
<accession>I4EUB4</accession>
<evidence type="ECO:0000256" key="5">
    <source>
        <dbReference type="PROSITE-ProRule" id="PRU01248"/>
    </source>
</evidence>
<dbReference type="PANTHER" id="PTHR30349">
    <property type="entry name" value="PHAGE INTEGRASE-RELATED"/>
    <property type="match status" value="1"/>
</dbReference>
<dbReference type="STRING" id="477641.MODMU_1532"/>
<keyword evidence="4" id="KW-0233">DNA recombination</keyword>
<dbReference type="EMBL" id="FO203431">
    <property type="protein sequence ID" value="CCH86977.1"/>
    <property type="molecule type" value="Genomic_DNA"/>
</dbReference>
<dbReference type="GO" id="GO:0006310">
    <property type="term" value="P:DNA recombination"/>
    <property type="evidence" value="ECO:0007669"/>
    <property type="project" value="UniProtKB-KW"/>
</dbReference>
<dbReference type="InterPro" id="IPR013762">
    <property type="entry name" value="Integrase-like_cat_sf"/>
</dbReference>
<dbReference type="CDD" id="cd00397">
    <property type="entry name" value="DNA_BRE_C"/>
    <property type="match status" value="1"/>
</dbReference>
<evidence type="ECO:0000313" key="9">
    <source>
        <dbReference type="Proteomes" id="UP000006461"/>
    </source>
</evidence>
<keyword evidence="9" id="KW-1185">Reference proteome</keyword>
<protein>
    <submittedName>
        <fullName evidence="8">Integrase family protein</fullName>
    </submittedName>
</protein>
<dbReference type="GO" id="GO:0015074">
    <property type="term" value="P:DNA integration"/>
    <property type="evidence" value="ECO:0007669"/>
    <property type="project" value="UniProtKB-KW"/>
</dbReference>
<dbReference type="KEGG" id="mmar:MODMU_1532"/>
<dbReference type="Proteomes" id="UP000006461">
    <property type="component" value="Chromosome"/>
</dbReference>
<evidence type="ECO:0000256" key="3">
    <source>
        <dbReference type="ARBA" id="ARBA00023125"/>
    </source>
</evidence>
<dbReference type="InterPro" id="IPR010998">
    <property type="entry name" value="Integrase_recombinase_N"/>
</dbReference>
<gene>
    <name evidence="8" type="ordered locus">MODMU_1532</name>
</gene>